<dbReference type="GeneID" id="94831387"/>
<feature type="compositionally biased region" description="Low complexity" evidence="1">
    <location>
        <begin position="79"/>
        <end position="90"/>
    </location>
</feature>
<evidence type="ECO:0000256" key="1">
    <source>
        <dbReference type="SAM" id="MobiDB-lite"/>
    </source>
</evidence>
<sequence>MRSRNKSRLDFNLDNIREVVDALIAGVPLSRVPESLHPKLLMPLSAAKNEATVAGQTAVIKRISAIMPKLRLNPQKDTSNSSANQSSSPSRDARTPKLDGRGGSYSYRSNNVDNNDDPESTLNEVIEGRPSQTINDSQVPQLIPLIKQRMKQTVEEGDFKTSQKLENLLQEMNSRKLEATYNTMKDQQLSSLNYQLMQAKEALRSAKEYFKKTTEEYDQIYTENKETLEETHANQLKEYDSSFPKILPVNFWKVSPQVLQLREQEKHLVATHRFEEAIPFHERADKMELDELDDQRKKFLQAFHAQRQQLLNVQENQKECFEKNWKRKWETMEMEKQKEISARQQLVTNIQRRIQKIEGSPLNPEESPPATNRSRTPTARSMPLKKNMVRSPANVNPRVRSVAASRLTRRQPVVRKVGMYTP</sequence>
<accession>A0A1J4L2M7</accession>
<evidence type="ECO:0000313" key="2">
    <source>
        <dbReference type="EMBL" id="OHT17344.1"/>
    </source>
</evidence>
<dbReference type="OrthoDB" id="10265858at2759"/>
<reference evidence="2" key="1">
    <citation type="submission" date="2016-10" db="EMBL/GenBank/DDBJ databases">
        <authorList>
            <person name="Benchimol M."/>
            <person name="Almeida L.G."/>
            <person name="Vasconcelos A.T."/>
            <person name="Perreira-Neves A."/>
            <person name="Rosa I.A."/>
            <person name="Tasca T."/>
            <person name="Bogo M.R."/>
            <person name="de Souza W."/>
        </authorList>
    </citation>
    <scope>NUCLEOTIDE SEQUENCE [LARGE SCALE GENOMIC DNA]</scope>
    <source>
        <strain evidence="2">K</strain>
    </source>
</reference>
<keyword evidence="3" id="KW-1185">Reference proteome</keyword>
<organism evidence="2 3">
    <name type="scientific">Tritrichomonas foetus</name>
    <dbReference type="NCBI Taxonomy" id="1144522"/>
    <lineage>
        <taxon>Eukaryota</taxon>
        <taxon>Metamonada</taxon>
        <taxon>Parabasalia</taxon>
        <taxon>Tritrichomonadida</taxon>
        <taxon>Tritrichomonadidae</taxon>
        <taxon>Tritrichomonas</taxon>
    </lineage>
</organism>
<dbReference type="VEuPathDB" id="TrichDB:TRFO_12519"/>
<feature type="compositionally biased region" description="Basic and acidic residues" evidence="1">
    <location>
        <begin position="91"/>
        <end position="100"/>
    </location>
</feature>
<evidence type="ECO:0000313" key="3">
    <source>
        <dbReference type="Proteomes" id="UP000179807"/>
    </source>
</evidence>
<gene>
    <name evidence="2" type="ORF">TRFO_12519</name>
</gene>
<name>A0A1J4L2M7_9EUKA</name>
<dbReference type="AlphaFoldDB" id="A0A1J4L2M7"/>
<dbReference type="RefSeq" id="XP_068370480.1">
    <property type="nucleotide sequence ID" value="XM_068496683.1"/>
</dbReference>
<feature type="region of interest" description="Disordered" evidence="1">
    <location>
        <begin position="355"/>
        <end position="407"/>
    </location>
</feature>
<feature type="region of interest" description="Disordered" evidence="1">
    <location>
        <begin position="71"/>
        <end position="123"/>
    </location>
</feature>
<feature type="compositionally biased region" description="Polar residues" evidence="1">
    <location>
        <begin position="369"/>
        <end position="379"/>
    </location>
</feature>
<proteinExistence type="predicted"/>
<dbReference type="EMBL" id="MLAK01000014">
    <property type="protein sequence ID" value="OHT17344.1"/>
    <property type="molecule type" value="Genomic_DNA"/>
</dbReference>
<protein>
    <submittedName>
        <fullName evidence="2">Uncharacterized protein</fullName>
    </submittedName>
</protein>
<comment type="caution">
    <text evidence="2">The sequence shown here is derived from an EMBL/GenBank/DDBJ whole genome shotgun (WGS) entry which is preliminary data.</text>
</comment>
<dbReference type="PANTHER" id="PTHR47026">
    <property type="entry name" value="PIGMENTOSA GTPASE REGULATOR-LIKE PROTEIN, PUTATIVE-RELATED"/>
    <property type="match status" value="1"/>
</dbReference>
<dbReference type="PANTHER" id="PTHR47026:SF2">
    <property type="entry name" value="FLAGELLAR ASSOCIATED PROTEIN"/>
    <property type="match status" value="1"/>
</dbReference>
<dbReference type="Proteomes" id="UP000179807">
    <property type="component" value="Unassembled WGS sequence"/>
</dbReference>